<dbReference type="InterPro" id="IPR029062">
    <property type="entry name" value="Class_I_gatase-like"/>
</dbReference>
<dbReference type="RefSeq" id="WP_253444240.1">
    <property type="nucleotide sequence ID" value="NZ_JALJYF010000001.1"/>
</dbReference>
<dbReference type="InterPro" id="IPR052158">
    <property type="entry name" value="INH-QAR"/>
</dbReference>
<proteinExistence type="predicted"/>
<keyword evidence="3" id="KW-1185">Reference proteome</keyword>
<dbReference type="EMBL" id="JALJYF010000001">
    <property type="protein sequence ID" value="MCP1726259.1"/>
    <property type="molecule type" value="Genomic_DNA"/>
</dbReference>
<gene>
    <name evidence="2" type="ORF">J2T60_000224</name>
</gene>
<dbReference type="Pfam" id="PF01965">
    <property type="entry name" value="DJ-1_PfpI"/>
    <property type="match status" value="1"/>
</dbReference>
<dbReference type="PANTHER" id="PTHR43130:SF3">
    <property type="entry name" value="HTH-TYPE TRANSCRIPTIONAL REGULATOR RV1931C"/>
    <property type="match status" value="1"/>
</dbReference>
<reference evidence="2 3" key="1">
    <citation type="submission" date="2022-03" db="EMBL/GenBank/DDBJ databases">
        <title>Genomic Encyclopedia of Type Strains, Phase III (KMG-III): the genomes of soil and plant-associated and newly described type strains.</title>
        <authorList>
            <person name="Whitman W."/>
        </authorList>
    </citation>
    <scope>NUCLEOTIDE SEQUENCE [LARGE SCALE GENOMIC DNA]</scope>
    <source>
        <strain evidence="2 3">BSker1</strain>
    </source>
</reference>
<dbReference type="Gene3D" id="3.40.50.880">
    <property type="match status" value="1"/>
</dbReference>
<evidence type="ECO:0000313" key="2">
    <source>
        <dbReference type="EMBL" id="MCP1726259.1"/>
    </source>
</evidence>
<evidence type="ECO:0000313" key="3">
    <source>
        <dbReference type="Proteomes" id="UP001523550"/>
    </source>
</evidence>
<protein>
    <submittedName>
        <fullName evidence="2">Transcriptional regulator GlxA family with amidase domain</fullName>
    </submittedName>
</protein>
<dbReference type="CDD" id="cd03139">
    <property type="entry name" value="GATase1_PfpI_2"/>
    <property type="match status" value="1"/>
</dbReference>
<dbReference type="InterPro" id="IPR002818">
    <property type="entry name" value="DJ-1/PfpI"/>
</dbReference>
<sequence length="205" mass="21725">MSDDHSGQVGILVFDQVEVLDFAGPYEVFSVARRASDRRQGSTSPCPPVLLGTSTEAVTATGGMRVLPDQPLGAVSGLRALIVPGGYGVRVLMEDSAVIATLRALQPQLDVLMSVCTGAAVLARAGLLDGRSATTHKRYLDWLSELAPDCHLVRERRVVDDGNLITAAGISAGIDAALHLLARWEGQAVADETADYMEYRPPACP</sequence>
<dbReference type="SUPFAM" id="SSF52317">
    <property type="entry name" value="Class I glutamine amidotransferase-like"/>
    <property type="match status" value="1"/>
</dbReference>
<name>A0ABT1G4P5_9GAMM</name>
<accession>A0ABT1G4P5</accession>
<evidence type="ECO:0000259" key="1">
    <source>
        <dbReference type="Pfam" id="PF01965"/>
    </source>
</evidence>
<comment type="caution">
    <text evidence="2">The sequence shown here is derived from an EMBL/GenBank/DDBJ whole genome shotgun (WGS) entry which is preliminary data.</text>
</comment>
<feature type="domain" description="DJ-1/PfpI" evidence="1">
    <location>
        <begin position="9"/>
        <end position="182"/>
    </location>
</feature>
<dbReference type="PANTHER" id="PTHR43130">
    <property type="entry name" value="ARAC-FAMILY TRANSCRIPTIONAL REGULATOR"/>
    <property type="match status" value="1"/>
</dbReference>
<organism evidence="2 3">
    <name type="scientific">Natronospira proteinivora</name>
    <dbReference type="NCBI Taxonomy" id="1807133"/>
    <lineage>
        <taxon>Bacteria</taxon>
        <taxon>Pseudomonadati</taxon>
        <taxon>Pseudomonadota</taxon>
        <taxon>Gammaproteobacteria</taxon>
        <taxon>Natronospirales</taxon>
        <taxon>Natronospiraceae</taxon>
        <taxon>Natronospira</taxon>
    </lineage>
</organism>
<dbReference type="Proteomes" id="UP001523550">
    <property type="component" value="Unassembled WGS sequence"/>
</dbReference>